<dbReference type="WBParaSite" id="GPLIN_000944100">
    <property type="protein sequence ID" value="GPLIN_000944100"/>
    <property type="gene ID" value="GPLIN_000944100"/>
</dbReference>
<reference evidence="2" key="1">
    <citation type="submission" date="2013-12" db="EMBL/GenBank/DDBJ databases">
        <authorList>
            <person name="Aslett M."/>
        </authorList>
    </citation>
    <scope>NUCLEOTIDE SEQUENCE [LARGE SCALE GENOMIC DNA]</scope>
    <source>
        <strain evidence="2">Lindley</strain>
    </source>
</reference>
<proteinExistence type="predicted"/>
<feature type="region of interest" description="Disordered" evidence="1">
    <location>
        <begin position="1"/>
        <end position="74"/>
    </location>
</feature>
<reference evidence="3" key="3">
    <citation type="submission" date="2016-06" db="UniProtKB">
        <authorList>
            <consortium name="WormBaseParasite"/>
        </authorList>
    </citation>
    <scope>IDENTIFICATION</scope>
</reference>
<evidence type="ECO:0000313" key="3">
    <source>
        <dbReference type="WBParaSite" id="GPLIN_000944100"/>
    </source>
</evidence>
<name>A0A183C993_GLOPA</name>
<sequence>MAGERGAMRKAEKRRNNSAEVEERRTEDGWNSSAEVEERRTEDGWKSSAEVEKRRTEDAEKRRKSSAEVEERRTEDGTRMMAIVVMVSLASWARKAQCLECIQCDRQTLWYSPEENERHIARCQRGLIPPSQCANSSHTHCIFNYFKQGGVITVTERRCGTAGEISGCTLYKSMMRARRHLIAGSAVDVEPAKMWRMGGGGQKPSKPSEAGDEPTGGGGVHGRLPGGRLCEWGEVDMDSRGRDRMDGVDDGHRMDWMVDGETEEGRARME</sequence>
<keyword evidence="2" id="KW-1185">Reference proteome</keyword>
<feature type="compositionally biased region" description="Gly residues" evidence="1">
    <location>
        <begin position="214"/>
        <end position="225"/>
    </location>
</feature>
<evidence type="ECO:0000256" key="1">
    <source>
        <dbReference type="SAM" id="MobiDB-lite"/>
    </source>
</evidence>
<feature type="compositionally biased region" description="Basic and acidic residues" evidence="1">
    <location>
        <begin position="237"/>
        <end position="256"/>
    </location>
</feature>
<organism evidence="2 3">
    <name type="scientific">Globodera pallida</name>
    <name type="common">Potato cyst nematode worm</name>
    <name type="synonym">Heterodera pallida</name>
    <dbReference type="NCBI Taxonomy" id="36090"/>
    <lineage>
        <taxon>Eukaryota</taxon>
        <taxon>Metazoa</taxon>
        <taxon>Ecdysozoa</taxon>
        <taxon>Nematoda</taxon>
        <taxon>Chromadorea</taxon>
        <taxon>Rhabditida</taxon>
        <taxon>Tylenchina</taxon>
        <taxon>Tylenchomorpha</taxon>
        <taxon>Tylenchoidea</taxon>
        <taxon>Heteroderidae</taxon>
        <taxon>Heteroderinae</taxon>
        <taxon>Globodera</taxon>
    </lineage>
</organism>
<dbReference type="AlphaFoldDB" id="A0A183C993"/>
<feature type="compositionally biased region" description="Basic and acidic residues" evidence="1">
    <location>
        <begin position="36"/>
        <end position="74"/>
    </location>
</feature>
<reference evidence="2" key="2">
    <citation type="submission" date="2014-05" db="EMBL/GenBank/DDBJ databases">
        <title>The genome and life-stage specific transcriptomes of Globodera pallida elucidate key aspects of plant parasitism by a cyst nematode.</title>
        <authorList>
            <person name="Cotton J.A."/>
            <person name="Lilley C.J."/>
            <person name="Jones L.M."/>
            <person name="Kikuchi T."/>
            <person name="Reid A.J."/>
            <person name="Thorpe P."/>
            <person name="Tsai I.J."/>
            <person name="Beasley H."/>
            <person name="Blok V."/>
            <person name="Cock P.J.A."/>
            <person name="Van den Akker S.E."/>
            <person name="Holroyd N."/>
            <person name="Hunt M."/>
            <person name="Mantelin S."/>
            <person name="Naghra H."/>
            <person name="Pain A."/>
            <person name="Palomares-Rius J.E."/>
            <person name="Zarowiecki M."/>
            <person name="Berriman M."/>
            <person name="Jones J.T."/>
            <person name="Urwin P.E."/>
        </authorList>
    </citation>
    <scope>NUCLEOTIDE SEQUENCE [LARGE SCALE GENOMIC DNA]</scope>
    <source>
        <strain evidence="2">Lindley</strain>
    </source>
</reference>
<dbReference type="Proteomes" id="UP000050741">
    <property type="component" value="Unassembled WGS sequence"/>
</dbReference>
<feature type="compositionally biased region" description="Basic and acidic residues" evidence="1">
    <location>
        <begin position="1"/>
        <end position="28"/>
    </location>
</feature>
<evidence type="ECO:0000313" key="2">
    <source>
        <dbReference type="Proteomes" id="UP000050741"/>
    </source>
</evidence>
<accession>A0A183C993</accession>
<protein>
    <submittedName>
        <fullName evidence="3">CXXC-type domain-containing protein</fullName>
    </submittedName>
</protein>
<feature type="region of interest" description="Disordered" evidence="1">
    <location>
        <begin position="196"/>
        <end position="270"/>
    </location>
</feature>